<evidence type="ECO:0000313" key="2">
    <source>
        <dbReference type="EMBL" id="CDW79525.1"/>
    </source>
</evidence>
<protein>
    <submittedName>
        <fullName evidence="2">Uncharacterized protein</fullName>
    </submittedName>
</protein>
<dbReference type="Proteomes" id="UP000039865">
    <property type="component" value="Unassembled WGS sequence"/>
</dbReference>
<feature type="compositionally biased region" description="Polar residues" evidence="1">
    <location>
        <begin position="238"/>
        <end position="257"/>
    </location>
</feature>
<sequence>MNYLQHKAYSDQLNPVSRANYYMSNYMNQKRNSYVNFNPKTQSSYQMANLSEESESYQQNQPLPAQFIQKKQKQYNNKQNFFKVDQAHSQSLYEQSKASIRSSPNKADNQVITNSTPYKSKAQNVKTEHSIDSLCEQTFSNVGGSGQQLNSKQYIQNIPSNNIQIHDKRVSFESLERSRQQDTYQRDRTLTNQSITDEEDKIIIEKIRQLINYKQKSSQFSEKLINFLELFDDSAQTLQNDMSPNNPQSQVQTQSQDESVHIYEQTIRRQSVNNTNHQYSQNYIAEKQPKSEKIKVGVALLYIMATIDDQIVLTSDKSQLEDHSWENVQRVLSSQGRVLFNLKKIKDYTEKGHMSRQYLKLAKKYVQGLEFNPMININSQICHQLLKFLKSCIDFISFVSKTYSHENKGGYRSQSKKREQSQNFGASSGVNELSVMKQQQEATQTLKSLHSQLISPSNEMNSIQYPNSQMVSPAKNKLADLQEKEKFY</sequence>
<gene>
    <name evidence="2" type="primary">Contig16899.g17998</name>
    <name evidence="2" type="ORF">STYLEM_8514</name>
</gene>
<evidence type="ECO:0000256" key="1">
    <source>
        <dbReference type="SAM" id="MobiDB-lite"/>
    </source>
</evidence>
<dbReference type="InParanoid" id="A0A078AB58"/>
<proteinExistence type="predicted"/>
<keyword evidence="3" id="KW-1185">Reference proteome</keyword>
<accession>A0A078AB58</accession>
<evidence type="ECO:0000313" key="3">
    <source>
        <dbReference type="Proteomes" id="UP000039865"/>
    </source>
</evidence>
<feature type="region of interest" description="Disordered" evidence="1">
    <location>
        <begin position="238"/>
        <end position="258"/>
    </location>
</feature>
<organism evidence="2 3">
    <name type="scientific">Stylonychia lemnae</name>
    <name type="common">Ciliate</name>
    <dbReference type="NCBI Taxonomy" id="5949"/>
    <lineage>
        <taxon>Eukaryota</taxon>
        <taxon>Sar</taxon>
        <taxon>Alveolata</taxon>
        <taxon>Ciliophora</taxon>
        <taxon>Intramacronucleata</taxon>
        <taxon>Spirotrichea</taxon>
        <taxon>Stichotrichia</taxon>
        <taxon>Sporadotrichida</taxon>
        <taxon>Oxytrichidae</taxon>
        <taxon>Stylonychinae</taxon>
        <taxon>Stylonychia</taxon>
    </lineage>
</organism>
<name>A0A078AB58_STYLE</name>
<reference evidence="2 3" key="1">
    <citation type="submission" date="2014-06" db="EMBL/GenBank/DDBJ databases">
        <authorList>
            <person name="Swart Estienne"/>
        </authorList>
    </citation>
    <scope>NUCLEOTIDE SEQUENCE [LARGE SCALE GENOMIC DNA]</scope>
    <source>
        <strain evidence="2 3">130c</strain>
    </source>
</reference>
<feature type="region of interest" description="Disordered" evidence="1">
    <location>
        <begin position="405"/>
        <end position="424"/>
    </location>
</feature>
<dbReference type="EMBL" id="CCKQ01008084">
    <property type="protein sequence ID" value="CDW79525.1"/>
    <property type="molecule type" value="Genomic_DNA"/>
</dbReference>
<dbReference type="AlphaFoldDB" id="A0A078AB58"/>